<evidence type="ECO:0000259" key="5">
    <source>
        <dbReference type="Pfam" id="PF09084"/>
    </source>
</evidence>
<gene>
    <name evidence="6" type="ORF">L9X51_03855</name>
</gene>
<keyword evidence="4" id="KW-1133">Transmembrane helix</keyword>
<keyword evidence="4" id="KW-0812">Transmembrane</keyword>
<keyword evidence="4" id="KW-0472">Membrane</keyword>
<comment type="subcellular location">
    <subcellularLocation>
        <location evidence="1">Periplasm</location>
    </subcellularLocation>
</comment>
<dbReference type="GO" id="GO:0042597">
    <property type="term" value="C:periplasmic space"/>
    <property type="evidence" value="ECO:0007669"/>
    <property type="project" value="UniProtKB-SubCell"/>
</dbReference>
<accession>A0A9X4FBX1</accession>
<dbReference type="EMBL" id="JAKNAX010000007">
    <property type="protein sequence ID" value="MDE1345577.1"/>
    <property type="molecule type" value="Genomic_DNA"/>
</dbReference>
<evidence type="ECO:0000256" key="1">
    <source>
        <dbReference type="ARBA" id="ARBA00004418"/>
    </source>
</evidence>
<evidence type="ECO:0000256" key="4">
    <source>
        <dbReference type="SAM" id="Phobius"/>
    </source>
</evidence>
<dbReference type="InterPro" id="IPR015168">
    <property type="entry name" value="SsuA/THI5"/>
</dbReference>
<dbReference type="PANTHER" id="PTHR30024:SF47">
    <property type="entry name" value="TAURINE-BINDING PERIPLASMIC PROTEIN"/>
    <property type="match status" value="1"/>
</dbReference>
<name>A0A9X4FBX1_9VIBR</name>
<evidence type="ECO:0000256" key="3">
    <source>
        <dbReference type="ARBA" id="ARBA00022729"/>
    </source>
</evidence>
<dbReference type="Pfam" id="PF09084">
    <property type="entry name" value="NMT1"/>
    <property type="match status" value="1"/>
</dbReference>
<reference evidence="6" key="1">
    <citation type="submission" date="2022-02" db="EMBL/GenBank/DDBJ databases">
        <title>Emergence and expansion in Europe of a Vibrio aestuarianus clonal complex pathogenic for oysters.</title>
        <authorList>
            <person name="Mesnil A."/>
            <person name="Travers M.-A."/>
        </authorList>
    </citation>
    <scope>NUCLEOTIDE SEQUENCE</scope>
    <source>
        <strain evidence="6">19_064_15T1</strain>
    </source>
</reference>
<feature type="domain" description="SsuA/THI5-like" evidence="5">
    <location>
        <begin position="56"/>
        <end position="257"/>
    </location>
</feature>
<dbReference type="SUPFAM" id="SSF53850">
    <property type="entry name" value="Periplasmic binding protein-like II"/>
    <property type="match status" value="1"/>
</dbReference>
<protein>
    <submittedName>
        <fullName evidence="6">ABC transporter substrate-binding protein</fullName>
    </submittedName>
</protein>
<dbReference type="Proteomes" id="UP001140978">
    <property type="component" value="Unassembled WGS sequence"/>
</dbReference>
<dbReference type="AlphaFoldDB" id="A0A9X4FBX1"/>
<keyword evidence="3" id="KW-0732">Signal</keyword>
<evidence type="ECO:0000313" key="7">
    <source>
        <dbReference type="Proteomes" id="UP001140978"/>
    </source>
</evidence>
<organism evidence="6 7">
    <name type="scientific">Vibrio aestuarianus</name>
    <dbReference type="NCBI Taxonomy" id="28171"/>
    <lineage>
        <taxon>Bacteria</taxon>
        <taxon>Pseudomonadati</taxon>
        <taxon>Pseudomonadota</taxon>
        <taxon>Gammaproteobacteria</taxon>
        <taxon>Vibrionales</taxon>
        <taxon>Vibrionaceae</taxon>
        <taxon>Vibrio</taxon>
    </lineage>
</organism>
<dbReference type="GO" id="GO:0042918">
    <property type="term" value="P:alkanesulfonate transmembrane transport"/>
    <property type="evidence" value="ECO:0007669"/>
    <property type="project" value="TreeGrafter"/>
</dbReference>
<comment type="similarity">
    <text evidence="2">Belongs to the bacterial solute-binding protein SsuA/TauA family.</text>
</comment>
<proteinExistence type="inferred from homology"/>
<evidence type="ECO:0000256" key="2">
    <source>
        <dbReference type="ARBA" id="ARBA00010742"/>
    </source>
</evidence>
<dbReference type="PANTHER" id="PTHR30024">
    <property type="entry name" value="ALIPHATIC SULFONATES-BINDING PROTEIN-RELATED"/>
    <property type="match status" value="1"/>
</dbReference>
<evidence type="ECO:0000313" key="6">
    <source>
        <dbReference type="EMBL" id="MDE1345577.1"/>
    </source>
</evidence>
<dbReference type="Gene3D" id="3.40.190.10">
    <property type="entry name" value="Periplasmic binding protein-like II"/>
    <property type="match status" value="2"/>
</dbReference>
<sequence length="341" mass="37713">MAVGTMKRKASVVGKVVISIVVLLVITLLWAVKGHEKQTLTNNRIIKIGVSQTPLSSPFFIAFQQGFFAKHGVNVELIPCMGGVACSQALFEGQVDYATASESVVVFELFKRDDFALLTSFVESDNDLKLLTLESLEIGKLSDLKGKRVGIVKASASEFYFDSLLIANDLKDMPVEKVYLPAQELNSALFAFEVDAISAWEPYGYKTEVTASSDVLNLGLLGIYHLSFNLLSMKETAYSSHDEIVSILLALKDANEWISLNTGQSMLIVSKALGIRLHQLKWSWDDYVFRLSLGNALLSNIQLQARWAIDARLVAGNKPDFRSVLYSKPLEEVLHSEVSIK</sequence>
<feature type="transmembrane region" description="Helical" evidence="4">
    <location>
        <begin position="12"/>
        <end position="32"/>
    </location>
</feature>
<comment type="caution">
    <text evidence="6">The sequence shown here is derived from an EMBL/GenBank/DDBJ whole genome shotgun (WGS) entry which is preliminary data.</text>
</comment>